<sequence length="121" mass="13637">MLLSKAGLGIVALFLVISVAYHFKVVNLKASFEAAKQEVAEVNQQLATLQSVDNNNQIQIDTLLKERSSFAKLMAKRDADNQSQKRLLEDDIKAMKNELNNKKCMAVPFPDLVIKRLQQSY</sequence>
<reference evidence="2 3" key="1">
    <citation type="submission" date="2019-09" db="EMBL/GenBank/DDBJ databases">
        <title>Photobacterium damselae subsp. damselae CDC-2227-81, a human clinical isolate.</title>
        <authorList>
            <person name="Osorio C.R."/>
        </authorList>
    </citation>
    <scope>NUCLEOTIDE SEQUENCE [LARGE SCALE GENOMIC DNA]</scope>
    <source>
        <strain evidence="2 3">CDC-2227-81</strain>
    </source>
</reference>
<evidence type="ECO:0000256" key="1">
    <source>
        <dbReference type="SAM" id="Coils"/>
    </source>
</evidence>
<dbReference type="RefSeq" id="WP_151182678.1">
    <property type="nucleotide sequence ID" value="NZ_VZUQ01000053.1"/>
</dbReference>
<name>A0AAD3WW90_PHODD</name>
<keyword evidence="1" id="KW-0175">Coiled coil</keyword>
<dbReference type="EMBL" id="VZUQ01000053">
    <property type="protein sequence ID" value="KAB1181441.1"/>
    <property type="molecule type" value="Genomic_DNA"/>
</dbReference>
<accession>A0AAD3WW90</accession>
<evidence type="ECO:0008006" key="4">
    <source>
        <dbReference type="Google" id="ProtNLM"/>
    </source>
</evidence>
<feature type="coiled-coil region" evidence="1">
    <location>
        <begin position="25"/>
        <end position="52"/>
    </location>
</feature>
<dbReference type="Proteomes" id="UP000480943">
    <property type="component" value="Unassembled WGS sequence"/>
</dbReference>
<protein>
    <recommendedName>
        <fullName evidence="4">DUF2570 domain-containing protein</fullName>
    </recommendedName>
</protein>
<evidence type="ECO:0000313" key="3">
    <source>
        <dbReference type="Proteomes" id="UP000480943"/>
    </source>
</evidence>
<proteinExistence type="predicted"/>
<comment type="caution">
    <text evidence="2">The sequence shown here is derived from an EMBL/GenBank/DDBJ whole genome shotgun (WGS) entry which is preliminary data.</text>
</comment>
<evidence type="ECO:0000313" key="2">
    <source>
        <dbReference type="EMBL" id="KAB1181441.1"/>
    </source>
</evidence>
<gene>
    <name evidence="2" type="ORF">F6450_08805</name>
</gene>
<organism evidence="2 3">
    <name type="scientific">Photobacterium damselae subsp. damselae</name>
    <name type="common">Listonella damsela</name>
    <dbReference type="NCBI Taxonomy" id="85581"/>
    <lineage>
        <taxon>Bacteria</taxon>
        <taxon>Pseudomonadati</taxon>
        <taxon>Pseudomonadota</taxon>
        <taxon>Gammaproteobacteria</taxon>
        <taxon>Vibrionales</taxon>
        <taxon>Vibrionaceae</taxon>
        <taxon>Photobacterium</taxon>
    </lineage>
</organism>
<dbReference type="AlphaFoldDB" id="A0AAD3WW90"/>